<proteinExistence type="predicted"/>
<reference evidence="1 2" key="1">
    <citation type="journal article" date="2020" name="Cell">
        <title>Large-Scale Comparative Analyses of Tick Genomes Elucidate Their Genetic Diversity and Vector Capacities.</title>
        <authorList>
            <consortium name="Tick Genome and Microbiome Consortium (TIGMIC)"/>
            <person name="Jia N."/>
            <person name="Wang J."/>
            <person name="Shi W."/>
            <person name="Du L."/>
            <person name="Sun Y."/>
            <person name="Zhan W."/>
            <person name="Jiang J.F."/>
            <person name="Wang Q."/>
            <person name="Zhang B."/>
            <person name="Ji P."/>
            <person name="Bell-Sakyi L."/>
            <person name="Cui X.M."/>
            <person name="Yuan T.T."/>
            <person name="Jiang B.G."/>
            <person name="Yang W.F."/>
            <person name="Lam T.T."/>
            <person name="Chang Q.C."/>
            <person name="Ding S.J."/>
            <person name="Wang X.J."/>
            <person name="Zhu J.G."/>
            <person name="Ruan X.D."/>
            <person name="Zhao L."/>
            <person name="Wei J.T."/>
            <person name="Ye R.Z."/>
            <person name="Que T.C."/>
            <person name="Du C.H."/>
            <person name="Zhou Y.H."/>
            <person name="Cheng J.X."/>
            <person name="Dai P.F."/>
            <person name="Guo W.B."/>
            <person name="Han X.H."/>
            <person name="Huang E.J."/>
            <person name="Li L.F."/>
            <person name="Wei W."/>
            <person name="Gao Y.C."/>
            <person name="Liu J.Z."/>
            <person name="Shao H.Z."/>
            <person name="Wang X."/>
            <person name="Wang C.C."/>
            <person name="Yang T.C."/>
            <person name="Huo Q.B."/>
            <person name="Li W."/>
            <person name="Chen H.Y."/>
            <person name="Chen S.E."/>
            <person name="Zhou L.G."/>
            <person name="Ni X.B."/>
            <person name="Tian J.H."/>
            <person name="Sheng Y."/>
            <person name="Liu T."/>
            <person name="Pan Y.S."/>
            <person name="Xia L.Y."/>
            <person name="Li J."/>
            <person name="Zhao F."/>
            <person name="Cao W.C."/>
        </authorList>
    </citation>
    <scope>NUCLEOTIDE SEQUENCE [LARGE SCALE GENOMIC DNA]</scope>
    <source>
        <strain evidence="1">Iper-2018</strain>
    </source>
</reference>
<comment type="caution">
    <text evidence="1">The sequence shown here is derived from an EMBL/GenBank/DDBJ whole genome shotgun (WGS) entry which is preliminary data.</text>
</comment>
<sequence>MRDGRTEGSDPELGPLRGIHTREKFRGFLHGTRIPRRKQPDSHLLRNSRQAFNHKESRQKVDQRGSLLDPDLKQPYQRSCQLRGAHREEESQRLVVAV</sequence>
<accession>A0AC60QFL7</accession>
<keyword evidence="2" id="KW-1185">Reference proteome</keyword>
<dbReference type="EMBL" id="JABSTQ010009175">
    <property type="protein sequence ID" value="KAG0432137.1"/>
    <property type="molecule type" value="Genomic_DNA"/>
</dbReference>
<dbReference type="Proteomes" id="UP000805193">
    <property type="component" value="Unassembled WGS sequence"/>
</dbReference>
<organism evidence="1 2">
    <name type="scientific">Ixodes persulcatus</name>
    <name type="common">Taiga tick</name>
    <dbReference type="NCBI Taxonomy" id="34615"/>
    <lineage>
        <taxon>Eukaryota</taxon>
        <taxon>Metazoa</taxon>
        <taxon>Ecdysozoa</taxon>
        <taxon>Arthropoda</taxon>
        <taxon>Chelicerata</taxon>
        <taxon>Arachnida</taxon>
        <taxon>Acari</taxon>
        <taxon>Parasitiformes</taxon>
        <taxon>Ixodida</taxon>
        <taxon>Ixodoidea</taxon>
        <taxon>Ixodidae</taxon>
        <taxon>Ixodinae</taxon>
        <taxon>Ixodes</taxon>
    </lineage>
</organism>
<evidence type="ECO:0000313" key="2">
    <source>
        <dbReference type="Proteomes" id="UP000805193"/>
    </source>
</evidence>
<name>A0AC60QFL7_IXOPE</name>
<evidence type="ECO:0000313" key="1">
    <source>
        <dbReference type="EMBL" id="KAG0432137.1"/>
    </source>
</evidence>
<protein>
    <submittedName>
        <fullName evidence="1">Uncharacterized protein</fullName>
    </submittedName>
</protein>
<gene>
    <name evidence="1" type="ORF">HPB47_021130</name>
</gene>